<evidence type="ECO:0000313" key="2">
    <source>
        <dbReference type="Proteomes" id="UP000029387"/>
    </source>
</evidence>
<protein>
    <submittedName>
        <fullName evidence="1">Uncharacterized protein</fullName>
    </submittedName>
</protein>
<dbReference type="Proteomes" id="UP000029387">
    <property type="component" value="Unassembled WGS sequence"/>
</dbReference>
<reference evidence="1 2" key="1">
    <citation type="submission" date="2014-06" db="EMBL/GenBank/DDBJ databases">
        <authorList>
            <person name="Ngugi D.K."/>
            <person name="Blom J."/>
            <person name="Alam I."/>
            <person name="Rashid M."/>
            <person name="Baalawi W."/>
            <person name="Zhang G."/>
            <person name="Hikmawan T."/>
            <person name="Guan Y."/>
            <person name="Antunes A."/>
            <person name="Siam R."/>
            <person name="El-Dorry H."/>
            <person name="Bajic V."/>
            <person name="Stingl U."/>
        </authorList>
    </citation>
    <scope>NUCLEOTIDE SEQUENCE [LARGE SCALE GENOMIC DNA]</scope>
    <source>
        <strain evidence="1">SCGC AAA799-P11</strain>
    </source>
</reference>
<gene>
    <name evidence="1" type="ORF">AAA799P11_01478</name>
</gene>
<comment type="caution">
    <text evidence="1">The sequence shown here is derived from an EMBL/GenBank/DDBJ whole genome shotgun (WGS) entry which is preliminary data.</text>
</comment>
<accession>A0A087RQJ0</accession>
<sequence>MKGERNAVIIEIIPIRGNKKVLTAPISTPALTITIENSPLGAPRVNAERRDLPRFCLNKIFPIMFPPNFIPVATAINAIAIQM</sequence>
<evidence type="ECO:0000313" key="1">
    <source>
        <dbReference type="EMBL" id="KFM15744.1"/>
    </source>
</evidence>
<organism evidence="1 2">
    <name type="scientific">Marine Group I thaumarchaeote SCGC AAA799-P11</name>
    <dbReference type="NCBI Taxonomy" id="1502295"/>
    <lineage>
        <taxon>Archaea</taxon>
        <taxon>Nitrososphaerota</taxon>
        <taxon>Marine Group I</taxon>
    </lineage>
</organism>
<dbReference type="EMBL" id="JOSZ01000074">
    <property type="protein sequence ID" value="KFM15744.1"/>
    <property type="molecule type" value="Genomic_DNA"/>
</dbReference>
<name>A0A087RQJ0_9ARCH</name>
<keyword evidence="2" id="KW-1185">Reference proteome</keyword>
<proteinExistence type="predicted"/>
<dbReference type="AlphaFoldDB" id="A0A087RQJ0"/>